<dbReference type="EMBL" id="CAMXCT030000601">
    <property type="protein sequence ID" value="CAL4768280.1"/>
    <property type="molecule type" value="Genomic_DNA"/>
</dbReference>
<feature type="transmembrane region" description="Helical" evidence="1">
    <location>
        <begin position="6"/>
        <end position="28"/>
    </location>
</feature>
<name>A0A9P1BX71_9DINO</name>
<evidence type="ECO:0000256" key="1">
    <source>
        <dbReference type="SAM" id="Phobius"/>
    </source>
</evidence>
<sequence length="503" mass="54394">MVIGTVLSLLALLVCLASLHLSLFTAWYSGFRRAFTRVENVHLKDIKLAIQIAEAGLELSKHGKQKTQLQERRLALLFMLRTHLVEIDAWRRWLQPEGFGLDGQPSVSLFFHLADGLEAAGPEAIADLQALPGARVIPTVATGWCELMAAEVALFQAALQHEPSAEMLVLLPHDAVPLQSLSRVLKALLDGNAGVSRICPAGVRDIEVPHDCAHGIEPHWARSLMLKHHQWIALSRRHAAHLVHPQALAAANGIFESEYLGEPLCSDEVFPLLTLALKEQVLQDKVPAEQALSQLMLYVAAARGNFEQGLREMDARAECILYAPWPGCGSSDIPSLKRAKSPILGGGMSPTDRDGLLRSLASRGVLFARKLGLYQGNVSGHMAMLDSGDSHPRTAAPVRLLPLPAEECCGPIVMARWGLATIKACLPVPILVAASGGLAWVSGKLALAGGHTSSGLPGTSFQRLITVYVTGHLAVFLFSVLAFPEYSLLEPFRKAGLLQRPEL</sequence>
<accession>A0A9P1BX71</accession>
<evidence type="ECO:0000313" key="4">
    <source>
        <dbReference type="Proteomes" id="UP001152797"/>
    </source>
</evidence>
<dbReference type="EMBL" id="CAMXCT010000601">
    <property type="protein sequence ID" value="CAI3980968.1"/>
    <property type="molecule type" value="Genomic_DNA"/>
</dbReference>
<reference evidence="2" key="1">
    <citation type="submission" date="2022-10" db="EMBL/GenBank/DDBJ databases">
        <authorList>
            <person name="Chen Y."/>
            <person name="Dougan E. K."/>
            <person name="Chan C."/>
            <person name="Rhodes N."/>
            <person name="Thang M."/>
        </authorList>
    </citation>
    <scope>NUCLEOTIDE SEQUENCE</scope>
</reference>
<organism evidence="2">
    <name type="scientific">Cladocopium goreaui</name>
    <dbReference type="NCBI Taxonomy" id="2562237"/>
    <lineage>
        <taxon>Eukaryota</taxon>
        <taxon>Sar</taxon>
        <taxon>Alveolata</taxon>
        <taxon>Dinophyceae</taxon>
        <taxon>Suessiales</taxon>
        <taxon>Symbiodiniaceae</taxon>
        <taxon>Cladocopium</taxon>
    </lineage>
</organism>
<keyword evidence="1" id="KW-1133">Transmembrane helix</keyword>
<keyword evidence="1" id="KW-0812">Transmembrane</keyword>
<gene>
    <name evidence="2" type="ORF">C1SCF055_LOCUS8807</name>
</gene>
<protein>
    <submittedName>
        <fullName evidence="3">Protein xylosyltransferase</fullName>
    </submittedName>
</protein>
<proteinExistence type="predicted"/>
<dbReference type="Proteomes" id="UP001152797">
    <property type="component" value="Unassembled WGS sequence"/>
</dbReference>
<dbReference type="EMBL" id="CAMXCT020000601">
    <property type="protein sequence ID" value="CAL1134343.1"/>
    <property type="molecule type" value="Genomic_DNA"/>
</dbReference>
<keyword evidence="1" id="KW-0472">Membrane</keyword>
<dbReference type="OrthoDB" id="409948at2759"/>
<comment type="caution">
    <text evidence="2">The sequence shown here is derived from an EMBL/GenBank/DDBJ whole genome shotgun (WGS) entry which is preliminary data.</text>
</comment>
<reference evidence="3 4" key="2">
    <citation type="submission" date="2024-05" db="EMBL/GenBank/DDBJ databases">
        <authorList>
            <person name="Chen Y."/>
            <person name="Shah S."/>
            <person name="Dougan E. K."/>
            <person name="Thang M."/>
            <person name="Chan C."/>
        </authorList>
    </citation>
    <scope>NUCLEOTIDE SEQUENCE [LARGE SCALE GENOMIC DNA]</scope>
</reference>
<dbReference type="AlphaFoldDB" id="A0A9P1BX71"/>
<evidence type="ECO:0000313" key="3">
    <source>
        <dbReference type="EMBL" id="CAL4768280.1"/>
    </source>
</evidence>
<keyword evidence="4" id="KW-1185">Reference proteome</keyword>
<evidence type="ECO:0000313" key="2">
    <source>
        <dbReference type="EMBL" id="CAI3980968.1"/>
    </source>
</evidence>